<proteinExistence type="predicted"/>
<evidence type="ECO:0000313" key="2">
    <source>
        <dbReference type="Proteomes" id="UP000518605"/>
    </source>
</evidence>
<sequence>MKYFTKELYEEMQIRGYLVFPETKKDWEDDIAWHLSEGLNFEEIRRCNLEDKKEHLLKYLPAFFHPYIQDGTINSQFPSDELRKMADQWKMKYDERTKAIGVTYRNYYESIKGSLPEFVIQLIDKSLHDAEITSIEIPSKDMFIMTLDCRGGYHYLTDVRLTFTGVKNVQPTNLSVGSGWLYDEVYLTETGFELHVLLDGPLMEFTISAKNVNIEIIS</sequence>
<dbReference type="Pfam" id="PF13315">
    <property type="entry name" value="DUF4085"/>
    <property type="match status" value="1"/>
</dbReference>
<name>A0A7W5GDM7_9BACL</name>
<organism evidence="1 2">
    <name type="scientific">Paenibacillus endophyticus</name>
    <dbReference type="NCBI Taxonomy" id="1294268"/>
    <lineage>
        <taxon>Bacteria</taxon>
        <taxon>Bacillati</taxon>
        <taxon>Bacillota</taxon>
        <taxon>Bacilli</taxon>
        <taxon>Bacillales</taxon>
        <taxon>Paenibacillaceae</taxon>
        <taxon>Paenibacillus</taxon>
    </lineage>
</organism>
<dbReference type="InterPro" id="IPR025144">
    <property type="entry name" value="DUF4085"/>
</dbReference>
<protein>
    <recommendedName>
        <fullName evidence="3">DUF4085 family protein</fullName>
    </recommendedName>
</protein>
<keyword evidence="2" id="KW-1185">Reference proteome</keyword>
<dbReference type="EMBL" id="JACHXW010000022">
    <property type="protein sequence ID" value="MBB3155232.1"/>
    <property type="molecule type" value="Genomic_DNA"/>
</dbReference>
<gene>
    <name evidence="1" type="ORF">FHS16_005340</name>
</gene>
<dbReference type="Proteomes" id="UP000518605">
    <property type="component" value="Unassembled WGS sequence"/>
</dbReference>
<dbReference type="AlphaFoldDB" id="A0A7W5GDM7"/>
<evidence type="ECO:0008006" key="3">
    <source>
        <dbReference type="Google" id="ProtNLM"/>
    </source>
</evidence>
<reference evidence="1 2" key="1">
    <citation type="submission" date="2020-08" db="EMBL/GenBank/DDBJ databases">
        <title>Genomic Encyclopedia of Type Strains, Phase III (KMG-III): the genomes of soil and plant-associated and newly described type strains.</title>
        <authorList>
            <person name="Whitman W."/>
        </authorList>
    </citation>
    <scope>NUCLEOTIDE SEQUENCE [LARGE SCALE GENOMIC DNA]</scope>
    <source>
        <strain evidence="1 2">CECT 8234</strain>
    </source>
</reference>
<accession>A0A7W5GDM7</accession>
<dbReference type="RefSeq" id="WP_183569722.1">
    <property type="nucleotide sequence ID" value="NZ_CBCSLB010000022.1"/>
</dbReference>
<evidence type="ECO:0000313" key="1">
    <source>
        <dbReference type="EMBL" id="MBB3155232.1"/>
    </source>
</evidence>
<comment type="caution">
    <text evidence="1">The sequence shown here is derived from an EMBL/GenBank/DDBJ whole genome shotgun (WGS) entry which is preliminary data.</text>
</comment>